<sequence length="526" mass="59047">MQAENICVNDIEGLDEDTLIPVEILSCDVSQRSRSQEASSIVELGKQLLHSAKHGDTDSVRELMCKGAPFTTDCLGTSALHFASKYNHIETAEVLLRAGISRDARTKVDRTPLHLAAYEGHHQMAHLLLKYGADVDSRDMLKMTPLHWAVQKEHIECMNILLEYGADKNANSKFDKTPMSLALELGKSYLIEILQQEREIIGIQTQEQHQASSAELELATHNLIQLEAEEEAANEEQQKLELLQQQSQPKRKSAQDHSIRGNKKTRMILQQIHVSPSTEMETEKEMKNADDIINTNNININKKRKDLTTLSGVKNQFRLLEAHGITMIPMDDDASIVENAMESGRTVVLTEAGKLALNLTRGTPLSMKRLQVSPRKGNARKVIAIRADQILNQSTPSLTSRGPNILKRSSVDNKGGKLFISSLSTAMTVPTITQSHYTTSENKIVTSPSKITEPIILQLNDDIEEVIEEDTVDNNEPEMDIAVLNRQLAEARRQAAEYRKQLQKKEEEAEIYKQQLKNITSQRKLK</sequence>
<dbReference type="PANTHER" id="PTHR24193:SF121">
    <property type="entry name" value="ADA2A-CONTAINING COMPLEX COMPONENT 3, ISOFORM D"/>
    <property type="match status" value="1"/>
</dbReference>
<dbReference type="PROSITE" id="PS50297">
    <property type="entry name" value="ANK_REP_REGION"/>
    <property type="match status" value="3"/>
</dbReference>
<gene>
    <name evidence="7 8" type="primary">LOC107066677</name>
</gene>
<keyword evidence="4" id="KW-0175">Coiled coil</keyword>
<keyword evidence="1" id="KW-0677">Repeat</keyword>
<keyword evidence="6" id="KW-1185">Reference proteome</keyword>
<dbReference type="RefSeq" id="XP_015177007.1">
    <property type="nucleotide sequence ID" value="XM_015321521.1"/>
</dbReference>
<dbReference type="InterPro" id="IPR036770">
    <property type="entry name" value="Ankyrin_rpt-contain_sf"/>
</dbReference>
<accession>A0ABM1I9X0</accession>
<keyword evidence="2 3" id="KW-0040">ANK repeat</keyword>
<name>A0ABM1I9X0_POLDO</name>
<dbReference type="Gene3D" id="1.25.40.20">
    <property type="entry name" value="Ankyrin repeat-containing domain"/>
    <property type="match status" value="1"/>
</dbReference>
<evidence type="ECO:0000313" key="6">
    <source>
        <dbReference type="Proteomes" id="UP000694924"/>
    </source>
</evidence>
<dbReference type="SUPFAM" id="SSF48403">
    <property type="entry name" value="Ankyrin repeat"/>
    <property type="match status" value="1"/>
</dbReference>
<dbReference type="SMART" id="SM00248">
    <property type="entry name" value="ANK"/>
    <property type="match status" value="4"/>
</dbReference>
<dbReference type="PANTHER" id="PTHR24193">
    <property type="entry name" value="ANKYRIN REPEAT PROTEIN"/>
    <property type="match status" value="1"/>
</dbReference>
<dbReference type="PROSITE" id="PS50088">
    <property type="entry name" value="ANK_REPEAT"/>
    <property type="match status" value="3"/>
</dbReference>
<dbReference type="GeneID" id="107066677"/>
<protein>
    <submittedName>
        <fullName evidence="7 8">GA-binding protein subunit beta-2</fullName>
    </submittedName>
</protein>
<dbReference type="PRINTS" id="PR01415">
    <property type="entry name" value="ANKYRIN"/>
</dbReference>
<feature type="repeat" description="ANK" evidence="3">
    <location>
        <begin position="108"/>
        <end position="140"/>
    </location>
</feature>
<feature type="coiled-coil region" evidence="4">
    <location>
        <begin position="481"/>
        <end position="522"/>
    </location>
</feature>
<proteinExistence type="predicted"/>
<feature type="repeat" description="ANK" evidence="3">
    <location>
        <begin position="141"/>
        <end position="173"/>
    </location>
</feature>
<dbReference type="InterPro" id="IPR050663">
    <property type="entry name" value="Ankyrin-SOCS_Box"/>
</dbReference>
<reference evidence="7 8" key="1">
    <citation type="submission" date="2025-05" db="UniProtKB">
        <authorList>
            <consortium name="RefSeq"/>
        </authorList>
    </citation>
    <scope>IDENTIFICATION</scope>
    <source>
        <tissue evidence="7 8">Whole body</tissue>
    </source>
</reference>
<evidence type="ECO:0000256" key="5">
    <source>
        <dbReference type="SAM" id="MobiDB-lite"/>
    </source>
</evidence>
<dbReference type="Proteomes" id="UP000694924">
    <property type="component" value="Unplaced"/>
</dbReference>
<feature type="repeat" description="ANK" evidence="3">
    <location>
        <begin position="75"/>
        <end position="107"/>
    </location>
</feature>
<evidence type="ECO:0000256" key="2">
    <source>
        <dbReference type="ARBA" id="ARBA00023043"/>
    </source>
</evidence>
<evidence type="ECO:0000256" key="4">
    <source>
        <dbReference type="SAM" id="Coils"/>
    </source>
</evidence>
<feature type="region of interest" description="Disordered" evidence="5">
    <location>
        <begin position="243"/>
        <end position="262"/>
    </location>
</feature>
<organism evidence="6 7">
    <name type="scientific">Polistes dominula</name>
    <name type="common">European paper wasp</name>
    <name type="synonym">Vespa dominula</name>
    <dbReference type="NCBI Taxonomy" id="743375"/>
    <lineage>
        <taxon>Eukaryota</taxon>
        <taxon>Metazoa</taxon>
        <taxon>Ecdysozoa</taxon>
        <taxon>Arthropoda</taxon>
        <taxon>Hexapoda</taxon>
        <taxon>Insecta</taxon>
        <taxon>Pterygota</taxon>
        <taxon>Neoptera</taxon>
        <taxon>Endopterygota</taxon>
        <taxon>Hymenoptera</taxon>
        <taxon>Apocrita</taxon>
        <taxon>Aculeata</taxon>
        <taxon>Vespoidea</taxon>
        <taxon>Vespidae</taxon>
        <taxon>Polistinae</taxon>
        <taxon>Polistini</taxon>
        <taxon>Polistes</taxon>
    </lineage>
</organism>
<dbReference type="RefSeq" id="XP_015177015.1">
    <property type="nucleotide sequence ID" value="XM_015321529.1"/>
</dbReference>
<dbReference type="InterPro" id="IPR002110">
    <property type="entry name" value="Ankyrin_rpt"/>
</dbReference>
<evidence type="ECO:0000313" key="7">
    <source>
        <dbReference type="RefSeq" id="XP_015177007.1"/>
    </source>
</evidence>
<dbReference type="Pfam" id="PF12796">
    <property type="entry name" value="Ank_2"/>
    <property type="match status" value="2"/>
</dbReference>
<evidence type="ECO:0000256" key="1">
    <source>
        <dbReference type="ARBA" id="ARBA00022737"/>
    </source>
</evidence>
<evidence type="ECO:0000256" key="3">
    <source>
        <dbReference type="PROSITE-ProRule" id="PRU00023"/>
    </source>
</evidence>
<evidence type="ECO:0000313" key="8">
    <source>
        <dbReference type="RefSeq" id="XP_015177015.1"/>
    </source>
</evidence>